<feature type="region of interest" description="Disordered" evidence="1">
    <location>
        <begin position="122"/>
        <end position="142"/>
    </location>
</feature>
<comment type="caution">
    <text evidence="2">The sequence shown here is derived from an EMBL/GenBank/DDBJ whole genome shotgun (WGS) entry which is preliminary data.</text>
</comment>
<evidence type="ECO:0000313" key="3">
    <source>
        <dbReference type="Proteomes" id="UP001318860"/>
    </source>
</evidence>
<protein>
    <submittedName>
        <fullName evidence="2">Uncharacterized protein</fullName>
    </submittedName>
</protein>
<reference evidence="2 3" key="1">
    <citation type="journal article" date="2021" name="Comput. Struct. Biotechnol. J.">
        <title>De novo genome assembly of the potent medicinal plant Rehmannia glutinosa using nanopore technology.</title>
        <authorList>
            <person name="Ma L."/>
            <person name="Dong C."/>
            <person name="Song C."/>
            <person name="Wang X."/>
            <person name="Zheng X."/>
            <person name="Niu Y."/>
            <person name="Chen S."/>
            <person name="Feng W."/>
        </authorList>
    </citation>
    <scope>NUCLEOTIDE SEQUENCE [LARGE SCALE GENOMIC DNA]</scope>
    <source>
        <strain evidence="2">DH-2019</strain>
    </source>
</reference>
<dbReference type="EMBL" id="JABTTQ020000835">
    <property type="protein sequence ID" value="KAK6137509.1"/>
    <property type="molecule type" value="Genomic_DNA"/>
</dbReference>
<dbReference type="PANTHER" id="PTHR47600:SF1">
    <property type="entry name" value="NUCLEIC ACID-BINDING, OB-FOLD-LIKE PROTEIN"/>
    <property type="match status" value="1"/>
</dbReference>
<dbReference type="PANTHER" id="PTHR47600">
    <property type="entry name" value="NUCLEIC ACID-BINDING, OB-FOLD-LIKE PROTEIN"/>
    <property type="match status" value="1"/>
</dbReference>
<organism evidence="2 3">
    <name type="scientific">Rehmannia glutinosa</name>
    <name type="common">Chinese foxglove</name>
    <dbReference type="NCBI Taxonomy" id="99300"/>
    <lineage>
        <taxon>Eukaryota</taxon>
        <taxon>Viridiplantae</taxon>
        <taxon>Streptophyta</taxon>
        <taxon>Embryophyta</taxon>
        <taxon>Tracheophyta</taxon>
        <taxon>Spermatophyta</taxon>
        <taxon>Magnoliopsida</taxon>
        <taxon>eudicotyledons</taxon>
        <taxon>Gunneridae</taxon>
        <taxon>Pentapetalae</taxon>
        <taxon>asterids</taxon>
        <taxon>lamiids</taxon>
        <taxon>Lamiales</taxon>
        <taxon>Orobanchaceae</taxon>
        <taxon>Rehmannieae</taxon>
        <taxon>Rehmannia</taxon>
    </lineage>
</organism>
<sequence>MELKFGRMIGEDPKVTLAKIMGRKSNPDLSYLEIEKLLDKNKGKALSEEIEDIPFDLPDEKKSTISIQGLNLVRPVPKKGTKFEVTNKPVEADAKNASQPVKKATKETKSSVPNVILRKPSLFNEDDGANGKSSRFGMKPNLTLKMGKEPQKERFSDITLLKNPNQ</sequence>
<dbReference type="Proteomes" id="UP001318860">
    <property type="component" value="Unassembled WGS sequence"/>
</dbReference>
<proteinExistence type="predicted"/>
<feature type="compositionally biased region" description="Basic and acidic residues" evidence="1">
    <location>
        <begin position="147"/>
        <end position="156"/>
    </location>
</feature>
<evidence type="ECO:0000313" key="2">
    <source>
        <dbReference type="EMBL" id="KAK6137509.1"/>
    </source>
</evidence>
<name>A0ABR0VU46_REHGL</name>
<feature type="region of interest" description="Disordered" evidence="1">
    <location>
        <begin position="147"/>
        <end position="166"/>
    </location>
</feature>
<accession>A0ABR0VU46</accession>
<evidence type="ECO:0000256" key="1">
    <source>
        <dbReference type="SAM" id="MobiDB-lite"/>
    </source>
</evidence>
<gene>
    <name evidence="2" type="ORF">DH2020_028762</name>
</gene>
<keyword evidence="3" id="KW-1185">Reference proteome</keyword>